<dbReference type="PANTHER" id="PTHR34075">
    <property type="entry name" value="BLR3430 PROTEIN"/>
    <property type="match status" value="1"/>
</dbReference>
<evidence type="ECO:0000256" key="1">
    <source>
        <dbReference type="SAM" id="MobiDB-lite"/>
    </source>
</evidence>
<protein>
    <recommendedName>
        <fullName evidence="6">DUF35 domain-containing protein</fullName>
    </recommendedName>
</protein>
<dbReference type="SUPFAM" id="SSF50249">
    <property type="entry name" value="Nucleic acid-binding proteins"/>
    <property type="match status" value="2"/>
</dbReference>
<sequence length="361" mass="38346">MSAGASEVESPATPGAATVPRIVTNTVEFPYRRSLGPVVGGYFTALAAGRITGVRSGARVLCPPLEYDPDTGAATSGELVDVGPAGTVRSWTWVPVPDARHPLDRPFAFALIQLDGADTSLMHVVDAPEGTLRTGLRVLARFRAEPKGRPDDLAYFIPEEAAGSTDAVPGIVDAATAAARAGAEPAEPVATMEFWSSLTYKEALAPAGERYARSMMGGKLIGQRCPTCAKVYAPPRDFCPIDGIPLDESQDLVLPDRGVVTNFTIVTPVAYPGQKETEPFVRVSVLLDEVEALLGLQPVVDVANADVRPGMRVEAVWLPEAERSAEEFGNRGWGATTGAISGWRPTGEPDMPVDSYQDRVF</sequence>
<dbReference type="Proteomes" id="UP000002484">
    <property type="component" value="Chromosome"/>
</dbReference>
<dbReference type="STRING" id="298654.FraEuI1c_1895"/>
<organism evidence="4 5">
    <name type="scientific">Pseudofrankia inefficax (strain DSM 45817 / CECT 9037 / DDB 130130 / EuI1c)</name>
    <name type="common">Frankia inefficax</name>
    <dbReference type="NCBI Taxonomy" id="298654"/>
    <lineage>
        <taxon>Bacteria</taxon>
        <taxon>Bacillati</taxon>
        <taxon>Actinomycetota</taxon>
        <taxon>Actinomycetes</taxon>
        <taxon>Frankiales</taxon>
        <taxon>Frankiaceae</taxon>
        <taxon>Pseudofrankia</taxon>
    </lineage>
</organism>
<dbReference type="InterPro" id="IPR012340">
    <property type="entry name" value="NA-bd_OB-fold"/>
</dbReference>
<dbReference type="HOGENOM" id="CLU_899964_0_0_11"/>
<accession>E3JCV6</accession>
<gene>
    <name evidence="4" type="ordered locus">FraEuI1c_1895</name>
</gene>
<dbReference type="InterPro" id="IPR002878">
    <property type="entry name" value="ChsH2_C"/>
</dbReference>
<evidence type="ECO:0008006" key="6">
    <source>
        <dbReference type="Google" id="ProtNLM"/>
    </source>
</evidence>
<dbReference type="InterPro" id="IPR022002">
    <property type="entry name" value="ChsH2_Znr"/>
</dbReference>
<proteinExistence type="predicted"/>
<dbReference type="InterPro" id="IPR052513">
    <property type="entry name" value="Thioester_dehydratase-like"/>
</dbReference>
<feature type="domain" description="ChsH2 C-terminal OB-fold" evidence="2">
    <location>
        <begin position="254"/>
        <end position="317"/>
    </location>
</feature>
<dbReference type="AlphaFoldDB" id="E3JCV6"/>
<dbReference type="KEGG" id="fri:FraEuI1c_1895"/>
<name>E3JCV6_PSEI1</name>
<dbReference type="Gene3D" id="6.10.30.10">
    <property type="match status" value="1"/>
</dbReference>
<dbReference type="eggNOG" id="COG1545">
    <property type="taxonomic scope" value="Bacteria"/>
</dbReference>
<evidence type="ECO:0000313" key="5">
    <source>
        <dbReference type="Proteomes" id="UP000002484"/>
    </source>
</evidence>
<keyword evidence="5" id="KW-1185">Reference proteome</keyword>
<evidence type="ECO:0000259" key="2">
    <source>
        <dbReference type="Pfam" id="PF01796"/>
    </source>
</evidence>
<reference evidence="4 5" key="1">
    <citation type="submission" date="2010-10" db="EMBL/GenBank/DDBJ databases">
        <title>Complete sequence of Frankia sp. EuI1c.</title>
        <authorList>
            <consortium name="US DOE Joint Genome Institute"/>
            <person name="Lucas S."/>
            <person name="Copeland A."/>
            <person name="Lapidus A."/>
            <person name="Cheng J.-F."/>
            <person name="Bruce D."/>
            <person name="Goodwin L."/>
            <person name="Pitluck S."/>
            <person name="Chertkov O."/>
            <person name="Detter J.C."/>
            <person name="Han C."/>
            <person name="Tapia R."/>
            <person name="Land M."/>
            <person name="Hauser L."/>
            <person name="Jeffries C."/>
            <person name="Kyrpides N."/>
            <person name="Ivanova N."/>
            <person name="Mikhailova N."/>
            <person name="Beauchemin N."/>
            <person name="Sen A."/>
            <person name="Sur S.A."/>
            <person name="Gtari M."/>
            <person name="Wall L."/>
            <person name="Tisa L."/>
            <person name="Woyke T."/>
        </authorList>
    </citation>
    <scope>NUCLEOTIDE SEQUENCE [LARGE SCALE GENOMIC DNA]</scope>
    <source>
        <strain evidence="5">DSM 45817 / CECT 9037 / EuI1c</strain>
    </source>
</reference>
<dbReference type="EMBL" id="CP002299">
    <property type="protein sequence ID" value="ADP79946.1"/>
    <property type="molecule type" value="Genomic_DNA"/>
</dbReference>
<dbReference type="Pfam" id="PF01796">
    <property type="entry name" value="OB_ChsH2_C"/>
    <property type="match status" value="2"/>
</dbReference>
<feature type="domain" description="ChsH2 rubredoxin-like zinc ribbon" evidence="3">
    <location>
        <begin position="218"/>
        <end position="240"/>
    </location>
</feature>
<dbReference type="Pfam" id="PF12172">
    <property type="entry name" value="zf-ChsH2"/>
    <property type="match status" value="1"/>
</dbReference>
<feature type="domain" description="ChsH2 C-terminal OB-fold" evidence="2">
    <location>
        <begin position="80"/>
        <end position="143"/>
    </location>
</feature>
<evidence type="ECO:0000313" key="4">
    <source>
        <dbReference type="EMBL" id="ADP79946.1"/>
    </source>
</evidence>
<evidence type="ECO:0000259" key="3">
    <source>
        <dbReference type="Pfam" id="PF12172"/>
    </source>
</evidence>
<dbReference type="InParanoid" id="E3JCV6"/>
<feature type="region of interest" description="Disordered" evidence="1">
    <location>
        <begin position="336"/>
        <end position="361"/>
    </location>
</feature>
<dbReference type="PANTHER" id="PTHR34075:SF5">
    <property type="entry name" value="BLR3430 PROTEIN"/>
    <property type="match status" value="1"/>
</dbReference>